<organism evidence="1 2">
    <name type="scientific">Marininema halotolerans</name>
    <dbReference type="NCBI Taxonomy" id="1155944"/>
    <lineage>
        <taxon>Bacteria</taxon>
        <taxon>Bacillati</taxon>
        <taxon>Bacillota</taxon>
        <taxon>Bacilli</taxon>
        <taxon>Bacillales</taxon>
        <taxon>Thermoactinomycetaceae</taxon>
        <taxon>Marininema</taxon>
    </lineage>
</organism>
<protein>
    <submittedName>
        <fullName evidence="1">Uncharacterized protein</fullName>
    </submittedName>
</protein>
<keyword evidence="2" id="KW-1185">Reference proteome</keyword>
<accession>A0A1I6SGW7</accession>
<name>A0A1I6SGW7_9BACL</name>
<evidence type="ECO:0000313" key="2">
    <source>
        <dbReference type="Proteomes" id="UP000198660"/>
    </source>
</evidence>
<sequence>MEFSLMSKKGAYPCEVRADEDQTQFWIRNADTTGEFFNTKYELLQWIRTHWHRNEFIQPEEYDQLVSALSHEM</sequence>
<dbReference type="Proteomes" id="UP000198660">
    <property type="component" value="Unassembled WGS sequence"/>
</dbReference>
<evidence type="ECO:0000313" key="1">
    <source>
        <dbReference type="EMBL" id="SFS76154.1"/>
    </source>
</evidence>
<dbReference type="EMBL" id="FPAA01000007">
    <property type="protein sequence ID" value="SFS76154.1"/>
    <property type="molecule type" value="Genomic_DNA"/>
</dbReference>
<gene>
    <name evidence="1" type="ORF">SAMN05444972_10779</name>
</gene>
<dbReference type="AlphaFoldDB" id="A0A1I6SGW7"/>
<dbReference type="RefSeq" id="WP_091837220.1">
    <property type="nucleotide sequence ID" value="NZ_FPAA01000007.1"/>
</dbReference>
<reference evidence="2" key="1">
    <citation type="submission" date="2016-10" db="EMBL/GenBank/DDBJ databases">
        <authorList>
            <person name="Varghese N."/>
            <person name="Submissions S."/>
        </authorList>
    </citation>
    <scope>NUCLEOTIDE SEQUENCE [LARGE SCALE GENOMIC DNA]</scope>
    <source>
        <strain evidence="2">DSM 45789</strain>
    </source>
</reference>
<proteinExistence type="predicted"/>
<dbReference type="OrthoDB" id="2691866at2"/>